<gene>
    <name evidence="1" type="ORF">IFR04_005663</name>
</gene>
<name>A0A8H7TKI9_9HELO</name>
<dbReference type="EMBL" id="JAFJYH010000069">
    <property type="protein sequence ID" value="KAG4421252.1"/>
    <property type="molecule type" value="Genomic_DNA"/>
</dbReference>
<keyword evidence="2" id="KW-1185">Reference proteome</keyword>
<evidence type="ECO:0000313" key="2">
    <source>
        <dbReference type="Proteomes" id="UP000664132"/>
    </source>
</evidence>
<proteinExistence type="predicted"/>
<evidence type="ECO:0000313" key="1">
    <source>
        <dbReference type="EMBL" id="KAG4421252.1"/>
    </source>
</evidence>
<sequence length="115" mass="12934">MPAGVYSAAAKFSRDDAGEGFKFVLPFPLSGQRLLKTDGTPVKESLVDLYQHGFKACGGDKDRPQRLVSLLEHWTMMVREGHWSVDEHGVAGGIDVFRQAEDPRFSHLYRIDAQW</sequence>
<reference evidence="1" key="1">
    <citation type="submission" date="2021-02" db="EMBL/GenBank/DDBJ databases">
        <title>Genome sequence Cadophora malorum strain M34.</title>
        <authorList>
            <person name="Stefanovic E."/>
            <person name="Vu D."/>
            <person name="Scully C."/>
            <person name="Dijksterhuis J."/>
            <person name="Roader J."/>
            <person name="Houbraken J."/>
        </authorList>
    </citation>
    <scope>NUCLEOTIDE SEQUENCE</scope>
    <source>
        <strain evidence="1">M34</strain>
    </source>
</reference>
<comment type="caution">
    <text evidence="1">The sequence shown here is derived from an EMBL/GenBank/DDBJ whole genome shotgun (WGS) entry which is preliminary data.</text>
</comment>
<organism evidence="1 2">
    <name type="scientific">Cadophora malorum</name>
    <dbReference type="NCBI Taxonomy" id="108018"/>
    <lineage>
        <taxon>Eukaryota</taxon>
        <taxon>Fungi</taxon>
        <taxon>Dikarya</taxon>
        <taxon>Ascomycota</taxon>
        <taxon>Pezizomycotina</taxon>
        <taxon>Leotiomycetes</taxon>
        <taxon>Helotiales</taxon>
        <taxon>Ploettnerulaceae</taxon>
        <taxon>Cadophora</taxon>
    </lineage>
</organism>
<dbReference type="Proteomes" id="UP000664132">
    <property type="component" value="Unassembled WGS sequence"/>
</dbReference>
<dbReference type="OrthoDB" id="3029470at2759"/>
<dbReference type="AlphaFoldDB" id="A0A8H7TKI9"/>
<protein>
    <submittedName>
        <fullName evidence="1">Uncharacterized protein</fullName>
    </submittedName>
</protein>
<accession>A0A8H7TKI9</accession>